<reference evidence="8" key="2">
    <citation type="submission" date="2025-08" db="UniProtKB">
        <authorList>
            <consortium name="RefSeq"/>
        </authorList>
    </citation>
    <scope>IDENTIFICATION</scope>
    <source>
        <tissue evidence="8">Etiolated seedlings</tissue>
    </source>
</reference>
<evidence type="ECO:0000256" key="4">
    <source>
        <dbReference type="ARBA" id="ARBA00023163"/>
    </source>
</evidence>
<proteinExistence type="predicted"/>
<evidence type="ECO:0000259" key="6">
    <source>
        <dbReference type="PROSITE" id="PS51005"/>
    </source>
</evidence>
<keyword evidence="4" id="KW-0804">Transcription</keyword>
<sequence>MGTPQSNLPPGFRFHPTDAELILHYLRKKIASIPLPVSIIAEVDIYKLDPWELPAKASFGEKEWYFFSPRDRKYPNGARPNRAAASGYWKATGTDKTIVASLPSGGRRSHDNIIGVKKALVFYKGKPPKGVKTNWIMHEYRLVDNNKPIKLKDSSMRLDDWVLCRIYKKSKCALSLTEAETMVGDVDQAKETQIKDTLFQITKNSTSPNQNTLMSQKSMSFSNLLDAMDYSMLSSFLSENHSNPSGIGSSTSFNTENFNQPSSQINTNNNYMFQKNTSKQQLSNIDEDTLLYQSKKYLNSSCNFPNINSQYENYLMKQSLLNQQLILGPHLQFQG</sequence>
<gene>
    <name evidence="8" type="primary">NAC24</name>
</gene>
<dbReference type="GO" id="GO:0048316">
    <property type="term" value="P:seed development"/>
    <property type="evidence" value="ECO:0007669"/>
    <property type="project" value="UniProtKB-ARBA"/>
</dbReference>
<evidence type="ECO:0000313" key="8">
    <source>
        <dbReference type="RefSeq" id="XP_004493136.1"/>
    </source>
</evidence>
<keyword evidence="3" id="KW-0238">DNA-binding</keyword>
<feature type="domain" description="NAC" evidence="6">
    <location>
        <begin position="8"/>
        <end position="169"/>
    </location>
</feature>
<comment type="subcellular location">
    <subcellularLocation>
        <location evidence="1">Nucleus</location>
    </subcellularLocation>
</comment>
<dbReference type="STRING" id="3827.A0A1S2XSZ5"/>
<dbReference type="GO" id="GO:0006355">
    <property type="term" value="P:regulation of DNA-templated transcription"/>
    <property type="evidence" value="ECO:0007669"/>
    <property type="project" value="InterPro"/>
</dbReference>
<dbReference type="eggNOG" id="ENOG502QSIY">
    <property type="taxonomic scope" value="Eukaryota"/>
</dbReference>
<dbReference type="PANTHER" id="PTHR31719:SF201">
    <property type="entry name" value="NAC TRANSCRIPTION FACTOR 47"/>
    <property type="match status" value="1"/>
</dbReference>
<dbReference type="InterPro" id="IPR003441">
    <property type="entry name" value="NAC-dom"/>
</dbReference>
<dbReference type="KEGG" id="cam:101499961"/>
<dbReference type="SUPFAM" id="SSF101941">
    <property type="entry name" value="NAC domain"/>
    <property type="match status" value="1"/>
</dbReference>
<dbReference type="PANTHER" id="PTHR31719">
    <property type="entry name" value="NAC TRANSCRIPTION FACTOR 56"/>
    <property type="match status" value="1"/>
</dbReference>
<dbReference type="GO" id="GO:0043565">
    <property type="term" value="F:sequence-specific DNA binding"/>
    <property type="evidence" value="ECO:0007669"/>
    <property type="project" value="UniProtKB-ARBA"/>
</dbReference>
<dbReference type="Gene3D" id="2.170.150.80">
    <property type="entry name" value="NAC domain"/>
    <property type="match status" value="1"/>
</dbReference>
<keyword evidence="5" id="KW-0539">Nucleus</keyword>
<dbReference type="Proteomes" id="UP000087171">
    <property type="component" value="Chromosome Ca3"/>
</dbReference>
<dbReference type="Pfam" id="PF02365">
    <property type="entry name" value="NAM"/>
    <property type="match status" value="1"/>
</dbReference>
<evidence type="ECO:0000313" key="7">
    <source>
        <dbReference type="Proteomes" id="UP000087171"/>
    </source>
</evidence>
<dbReference type="InterPro" id="IPR036093">
    <property type="entry name" value="NAC_dom_sf"/>
</dbReference>
<dbReference type="GeneID" id="101499961"/>
<dbReference type="OrthoDB" id="1921961at2759"/>
<evidence type="ECO:0000256" key="1">
    <source>
        <dbReference type="ARBA" id="ARBA00004123"/>
    </source>
</evidence>
<dbReference type="FunFam" id="2.170.150.80:FF:000005">
    <property type="entry name" value="NAC transcription factor 56"/>
    <property type="match status" value="1"/>
</dbReference>
<evidence type="ECO:0000256" key="5">
    <source>
        <dbReference type="ARBA" id="ARBA00023242"/>
    </source>
</evidence>
<name>A0A1S2XSZ5_CICAR</name>
<dbReference type="GO" id="GO:0005634">
    <property type="term" value="C:nucleus"/>
    <property type="evidence" value="ECO:0007669"/>
    <property type="project" value="UniProtKB-SubCell"/>
</dbReference>
<keyword evidence="7" id="KW-1185">Reference proteome</keyword>
<dbReference type="RefSeq" id="XP_004493136.1">
    <property type="nucleotide sequence ID" value="XM_004493079.3"/>
</dbReference>
<protein>
    <submittedName>
        <fullName evidence="8">NAC transcription factor 47</fullName>
    </submittedName>
</protein>
<evidence type="ECO:0000256" key="3">
    <source>
        <dbReference type="ARBA" id="ARBA00023125"/>
    </source>
</evidence>
<evidence type="ECO:0000256" key="2">
    <source>
        <dbReference type="ARBA" id="ARBA00023015"/>
    </source>
</evidence>
<dbReference type="PaxDb" id="3827-XP_004493136.1"/>
<organism evidence="7 8">
    <name type="scientific">Cicer arietinum</name>
    <name type="common">Chickpea</name>
    <name type="synonym">Garbanzo</name>
    <dbReference type="NCBI Taxonomy" id="3827"/>
    <lineage>
        <taxon>Eukaryota</taxon>
        <taxon>Viridiplantae</taxon>
        <taxon>Streptophyta</taxon>
        <taxon>Embryophyta</taxon>
        <taxon>Tracheophyta</taxon>
        <taxon>Spermatophyta</taxon>
        <taxon>Magnoliopsida</taxon>
        <taxon>eudicotyledons</taxon>
        <taxon>Gunneridae</taxon>
        <taxon>Pentapetalae</taxon>
        <taxon>rosids</taxon>
        <taxon>fabids</taxon>
        <taxon>Fabales</taxon>
        <taxon>Fabaceae</taxon>
        <taxon>Papilionoideae</taxon>
        <taxon>50 kb inversion clade</taxon>
        <taxon>NPAAA clade</taxon>
        <taxon>Hologalegina</taxon>
        <taxon>IRL clade</taxon>
        <taxon>Cicereae</taxon>
        <taxon>Cicer</taxon>
    </lineage>
</organism>
<keyword evidence="2" id="KW-0805">Transcription regulation</keyword>
<dbReference type="AlphaFoldDB" id="A0A1S2XSZ5"/>
<accession>A0A1S2XSZ5</accession>
<reference evidence="7" key="1">
    <citation type="journal article" date="2013" name="Nat. Biotechnol.">
        <title>Draft genome sequence of chickpea (Cicer arietinum) provides a resource for trait improvement.</title>
        <authorList>
            <person name="Varshney R.K."/>
            <person name="Song C."/>
            <person name="Saxena R.K."/>
            <person name="Azam S."/>
            <person name="Yu S."/>
            <person name="Sharpe A.G."/>
            <person name="Cannon S."/>
            <person name="Baek J."/>
            <person name="Rosen B.D."/>
            <person name="Tar'an B."/>
            <person name="Millan T."/>
            <person name="Zhang X."/>
            <person name="Ramsay L.D."/>
            <person name="Iwata A."/>
            <person name="Wang Y."/>
            <person name="Nelson W."/>
            <person name="Farmer A.D."/>
            <person name="Gaur P.M."/>
            <person name="Soderlund C."/>
            <person name="Penmetsa R.V."/>
            <person name="Xu C."/>
            <person name="Bharti A.K."/>
            <person name="He W."/>
            <person name="Winter P."/>
            <person name="Zhao S."/>
            <person name="Hane J.K."/>
            <person name="Carrasquilla-Garcia N."/>
            <person name="Condie J.A."/>
            <person name="Upadhyaya H.D."/>
            <person name="Luo M.C."/>
            <person name="Thudi M."/>
            <person name="Gowda C.L."/>
            <person name="Singh N.P."/>
            <person name="Lichtenzveig J."/>
            <person name="Gali K.K."/>
            <person name="Rubio J."/>
            <person name="Nadarajan N."/>
            <person name="Dolezel J."/>
            <person name="Bansal K.C."/>
            <person name="Xu X."/>
            <person name="Edwards D."/>
            <person name="Zhang G."/>
            <person name="Kahl G."/>
            <person name="Gil J."/>
            <person name="Singh K.B."/>
            <person name="Datta S.K."/>
            <person name="Jackson S.A."/>
            <person name="Wang J."/>
            <person name="Cook D.R."/>
        </authorList>
    </citation>
    <scope>NUCLEOTIDE SEQUENCE [LARGE SCALE GENOMIC DNA]</scope>
    <source>
        <strain evidence="7">cv. CDC Frontier</strain>
    </source>
</reference>
<dbReference type="PROSITE" id="PS51005">
    <property type="entry name" value="NAC"/>
    <property type="match status" value="1"/>
</dbReference>